<evidence type="ECO:0000256" key="11">
    <source>
        <dbReference type="ARBA" id="ARBA00023049"/>
    </source>
</evidence>
<evidence type="ECO:0000256" key="2">
    <source>
        <dbReference type="ARBA" id="ARBA00004477"/>
    </source>
</evidence>
<evidence type="ECO:0000256" key="9">
    <source>
        <dbReference type="ARBA" id="ARBA00022833"/>
    </source>
</evidence>
<feature type="transmembrane region" description="Helical" evidence="16">
    <location>
        <begin position="614"/>
        <end position="633"/>
    </location>
</feature>
<keyword evidence="7 14" id="KW-0378">Hydrolase</keyword>
<evidence type="ECO:0000256" key="3">
    <source>
        <dbReference type="ARBA" id="ARBA00010918"/>
    </source>
</evidence>
<evidence type="ECO:0000256" key="6">
    <source>
        <dbReference type="ARBA" id="ARBA00022723"/>
    </source>
</evidence>
<evidence type="ECO:0000259" key="17">
    <source>
        <dbReference type="Pfam" id="PF04389"/>
    </source>
</evidence>
<feature type="transmembrane region" description="Helical" evidence="16">
    <location>
        <begin position="569"/>
        <end position="594"/>
    </location>
</feature>
<gene>
    <name evidence="19" type="ORF">BGZ95_003180</name>
</gene>
<feature type="transmembrane region" description="Helical" evidence="16">
    <location>
        <begin position="529"/>
        <end position="548"/>
    </location>
</feature>
<feature type="transmembrane region" description="Helical" evidence="16">
    <location>
        <begin position="393"/>
        <end position="426"/>
    </location>
</feature>
<evidence type="ECO:0000313" key="20">
    <source>
        <dbReference type="Proteomes" id="UP001194580"/>
    </source>
</evidence>
<feature type="transmembrane region" description="Helical" evidence="16">
    <location>
        <begin position="640"/>
        <end position="663"/>
    </location>
</feature>
<dbReference type="InterPro" id="IPR053974">
    <property type="entry name" value="ERMP1_1-A_TM"/>
</dbReference>
<feature type="transmembrane region" description="Helical" evidence="16">
    <location>
        <begin position="438"/>
        <end position="461"/>
    </location>
</feature>
<evidence type="ECO:0000256" key="13">
    <source>
        <dbReference type="ARBA" id="ARBA00023180"/>
    </source>
</evidence>
<evidence type="ECO:0000256" key="15">
    <source>
        <dbReference type="SAM" id="MobiDB-lite"/>
    </source>
</evidence>
<proteinExistence type="inferred from homology"/>
<name>A0AAD4DIC7_9FUNG</name>
<feature type="transmembrane region" description="Helical" evidence="16">
    <location>
        <begin position="54"/>
        <end position="74"/>
    </location>
</feature>
<dbReference type="InterPro" id="IPR048024">
    <property type="entry name" value="Fxna-like_M28_dom"/>
</dbReference>
<dbReference type="PANTHER" id="PTHR12147:SF22">
    <property type="entry name" value="ENDOPLASMIC RETICULUM METALLOPEPTIDASE 1"/>
    <property type="match status" value="1"/>
</dbReference>
<comment type="similarity">
    <text evidence="3 14">Belongs to the peptidase M28 family.</text>
</comment>
<keyword evidence="9 14" id="KW-0862">Zinc</keyword>
<comment type="caution">
    <text evidence="19">The sequence shown here is derived from an EMBL/GenBank/DDBJ whole genome shotgun (WGS) entry which is preliminary data.</text>
</comment>
<dbReference type="FunFam" id="3.40.630.10:FF:000008">
    <property type="entry name" value="Endoplasmic reticulum metallopeptidase 1"/>
    <property type="match status" value="1"/>
</dbReference>
<comment type="cofactor">
    <cofactor evidence="1">
        <name>Zn(2+)</name>
        <dbReference type="ChEBI" id="CHEBI:29105"/>
    </cofactor>
</comment>
<accession>A0AAD4DIC7</accession>
<dbReference type="Gene3D" id="3.40.630.10">
    <property type="entry name" value="Zn peptidases"/>
    <property type="match status" value="1"/>
</dbReference>
<dbReference type="AlphaFoldDB" id="A0AAD4DIC7"/>
<evidence type="ECO:0000313" key="19">
    <source>
        <dbReference type="EMBL" id="KAG0278782.1"/>
    </source>
</evidence>
<feature type="region of interest" description="Disordered" evidence="15">
    <location>
        <begin position="1"/>
        <end position="27"/>
    </location>
</feature>
<evidence type="ECO:0000256" key="12">
    <source>
        <dbReference type="ARBA" id="ARBA00023136"/>
    </source>
</evidence>
<dbReference type="SUPFAM" id="SSF53187">
    <property type="entry name" value="Zn-dependent exopeptidases"/>
    <property type="match status" value="1"/>
</dbReference>
<keyword evidence="20" id="KW-1185">Reference proteome</keyword>
<dbReference type="Pfam" id="PF04389">
    <property type="entry name" value="Peptidase_M28"/>
    <property type="match status" value="1"/>
</dbReference>
<protein>
    <recommendedName>
        <fullName evidence="14">Peptide hydrolase</fullName>
        <ecNumber evidence="14">3.4.-.-</ecNumber>
    </recommendedName>
</protein>
<dbReference type="InterPro" id="IPR045175">
    <property type="entry name" value="M28_fam"/>
</dbReference>
<keyword evidence="4 14" id="KW-0645">Protease</keyword>
<dbReference type="GO" id="GO:0005789">
    <property type="term" value="C:endoplasmic reticulum membrane"/>
    <property type="evidence" value="ECO:0007669"/>
    <property type="project" value="UniProtKB-SubCell"/>
</dbReference>
<evidence type="ECO:0000259" key="18">
    <source>
        <dbReference type="Pfam" id="PF22249"/>
    </source>
</evidence>
<evidence type="ECO:0000256" key="16">
    <source>
        <dbReference type="SAM" id="Phobius"/>
    </source>
</evidence>
<comment type="subcellular location">
    <subcellularLocation>
        <location evidence="2">Endoplasmic reticulum membrane</location>
        <topology evidence="2">Multi-pass membrane protein</topology>
    </subcellularLocation>
</comment>
<dbReference type="GO" id="GO:0008235">
    <property type="term" value="F:metalloexopeptidase activity"/>
    <property type="evidence" value="ECO:0007669"/>
    <property type="project" value="InterPro"/>
</dbReference>
<evidence type="ECO:0000256" key="5">
    <source>
        <dbReference type="ARBA" id="ARBA00022692"/>
    </source>
</evidence>
<dbReference type="Pfam" id="PF22249">
    <property type="entry name" value="ERMP1-TM"/>
    <property type="match status" value="1"/>
</dbReference>
<dbReference type="PANTHER" id="PTHR12147">
    <property type="entry name" value="METALLOPEPTIDASE M28 FAMILY MEMBER"/>
    <property type="match status" value="1"/>
</dbReference>
<keyword evidence="12 16" id="KW-0472">Membrane</keyword>
<dbReference type="InterPro" id="IPR007484">
    <property type="entry name" value="Peptidase_M28"/>
</dbReference>
<keyword evidence="10 16" id="KW-1133">Transmembrane helix</keyword>
<evidence type="ECO:0000256" key="7">
    <source>
        <dbReference type="ARBA" id="ARBA00022801"/>
    </source>
</evidence>
<dbReference type="CDD" id="cd03875">
    <property type="entry name" value="M28_Fxna_like"/>
    <property type="match status" value="1"/>
</dbReference>
<keyword evidence="6 14" id="KW-0479">Metal-binding</keyword>
<feature type="transmembrane region" description="Helical" evidence="16">
    <location>
        <begin position="506"/>
        <end position="523"/>
    </location>
</feature>
<feature type="domain" description="Endoplasmic reticulum metallopeptidase 1/1-A TM" evidence="18">
    <location>
        <begin position="442"/>
        <end position="634"/>
    </location>
</feature>
<feature type="transmembrane region" description="Helical" evidence="16">
    <location>
        <begin position="473"/>
        <end position="494"/>
    </location>
</feature>
<keyword evidence="5 16" id="KW-0812">Transmembrane</keyword>
<evidence type="ECO:0000256" key="4">
    <source>
        <dbReference type="ARBA" id="ARBA00022670"/>
    </source>
</evidence>
<dbReference type="GO" id="GO:0006508">
    <property type="term" value="P:proteolysis"/>
    <property type="evidence" value="ECO:0007669"/>
    <property type="project" value="UniProtKB-KW"/>
</dbReference>
<dbReference type="Proteomes" id="UP001194580">
    <property type="component" value="Unassembled WGS sequence"/>
</dbReference>
<keyword evidence="8" id="KW-0256">Endoplasmic reticulum</keyword>
<organism evidence="19 20">
    <name type="scientific">Linnemannia exigua</name>
    <dbReference type="NCBI Taxonomy" id="604196"/>
    <lineage>
        <taxon>Eukaryota</taxon>
        <taxon>Fungi</taxon>
        <taxon>Fungi incertae sedis</taxon>
        <taxon>Mucoromycota</taxon>
        <taxon>Mortierellomycotina</taxon>
        <taxon>Mortierellomycetes</taxon>
        <taxon>Mortierellales</taxon>
        <taxon>Mortierellaceae</taxon>
        <taxon>Linnemannia</taxon>
    </lineage>
</organism>
<dbReference type="EMBL" id="JAAAIL010000171">
    <property type="protein sequence ID" value="KAG0278782.1"/>
    <property type="molecule type" value="Genomic_DNA"/>
</dbReference>
<reference evidence="19" key="1">
    <citation type="journal article" date="2020" name="Fungal Divers.">
        <title>Resolving the Mortierellaceae phylogeny through synthesis of multi-gene phylogenetics and phylogenomics.</title>
        <authorList>
            <person name="Vandepol N."/>
            <person name="Liber J."/>
            <person name="Desiro A."/>
            <person name="Na H."/>
            <person name="Kennedy M."/>
            <person name="Barry K."/>
            <person name="Grigoriev I.V."/>
            <person name="Miller A.N."/>
            <person name="O'Donnell K."/>
            <person name="Stajich J.E."/>
            <person name="Bonito G."/>
        </authorList>
    </citation>
    <scope>NUCLEOTIDE SEQUENCE</scope>
    <source>
        <strain evidence="19">NRRL 28262</strain>
    </source>
</reference>
<dbReference type="GO" id="GO:0046872">
    <property type="term" value="F:metal ion binding"/>
    <property type="evidence" value="ECO:0007669"/>
    <property type="project" value="UniProtKB-KW"/>
</dbReference>
<feature type="domain" description="Peptidase M28" evidence="17">
    <location>
        <begin position="182"/>
        <end position="373"/>
    </location>
</feature>
<sequence length="914" mass="100374">MATLKKRHANAMDSKADPATTNNKHILDDDRRTAARPGTAGVIAERILSPKTALFSWTVFIGFIAFFIFVAYGGHYTLPTPVMEEHHPVTGKPQISEAYMRRITGHLSETIGLRVSGTAQDAETERFLINEIAVIEEKARIARARGATDLPKIDTWVQVDDGSHQFDFMHEVVMKMYSNLTNIVVRLSCGPECDENALLLNAHYDTTLGSPGAVDDGVGVAVMMDVLRVMSLSPSPKKNSVIFLFNGAEESFQDASHSFIVNHELKGSVRAVVNVEGTGTHGPEILFQANARVMIDAYSKAPYPHGTVLANDLFETGIILGDSDFRIFRDHGNITGIDMAIYKNSYLYHTQLDINENMQVGVPQHTGENVFAIVNYVADEVDLRQIPEMTNDVVYFDVAGLFFVTYSAATAIKMHIVFGIAALAAFLVGASRPSIKSFLSIPVSLFAAVVGPFVLATLFVSLGKPMQWFSHEWYPFFIFGPTAIAGMLAVQYAVHDPKASTGANELSVFSGVQVFFTALLGLATNAGLGGSYILAMFSISLTVALIFNRARVGTQKQISGQSEQMVVHAVGFSTYLIASAIPTTYFATVAYTLIDVLVPLTGRMGPSTPVDHLVAGLVGLVAFLVCPSFLAFAHRFGRPILLKAITILLLVQIPITLFSLVALTPYNHMHPKRMFIQHLRNTTSGETAVYLAHADQGAIYDSYIAPLEQLLGVKAVYKTSKEDKDDWNSVFPISEFIDSYVIDTTPFIRSQTTNKTIAESTAPLTDLIKNPPRLTAENISYDPTTGLRKVTLLCTFPDHIWTVITFDALLKGWSLSSKVPSPDQFHYVIRNAGGYGTDGWRLDLEYAVAGEMGANDKLRIEMISMETEGFDWRVEEERELEGTGEIGIMRKIINAQPDFMALTYMSTVATVFNL</sequence>
<evidence type="ECO:0000256" key="14">
    <source>
        <dbReference type="RuleBase" id="RU361240"/>
    </source>
</evidence>
<dbReference type="EC" id="3.4.-.-" evidence="14"/>
<evidence type="ECO:0000256" key="1">
    <source>
        <dbReference type="ARBA" id="ARBA00001947"/>
    </source>
</evidence>
<evidence type="ECO:0000256" key="8">
    <source>
        <dbReference type="ARBA" id="ARBA00022824"/>
    </source>
</evidence>
<evidence type="ECO:0000256" key="10">
    <source>
        <dbReference type="ARBA" id="ARBA00022989"/>
    </source>
</evidence>
<keyword evidence="13" id="KW-0325">Glycoprotein</keyword>
<keyword evidence="11" id="KW-0482">Metalloprotease</keyword>